<proteinExistence type="predicted"/>
<accession>A0ABQ7I1N4</accession>
<evidence type="ECO:0000256" key="3">
    <source>
        <dbReference type="ARBA" id="ARBA00022679"/>
    </source>
</evidence>
<reference evidence="10 11" key="1">
    <citation type="submission" date="2019-01" db="EMBL/GenBank/DDBJ databases">
        <title>Genomes sequencing and comparative genomics of infectious freshwater microsporidia, Cucumispora dikerogammari and Thelohania contejeani.</title>
        <authorList>
            <person name="Cormier A."/>
            <person name="Giraud I."/>
            <person name="Wattier R."/>
            <person name="Teixeira M."/>
            <person name="Grandjean F."/>
            <person name="Rigaud T."/>
            <person name="Cordaux R."/>
        </authorList>
    </citation>
    <scope>NUCLEOTIDE SEQUENCE [LARGE SCALE GENOMIC DNA]</scope>
    <source>
        <strain evidence="10">T1</strain>
        <tissue evidence="10">Spores</tissue>
    </source>
</reference>
<evidence type="ECO:0000256" key="1">
    <source>
        <dbReference type="ARBA" id="ARBA00012444"/>
    </source>
</evidence>
<dbReference type="PANTHER" id="PTHR24353">
    <property type="entry name" value="CYCLIC NUCLEOTIDE-DEPENDENT PROTEIN KINASE"/>
    <property type="match status" value="1"/>
</dbReference>
<dbReference type="Gene3D" id="3.30.200.20">
    <property type="entry name" value="Phosphorylase Kinase, domain 1"/>
    <property type="match status" value="1"/>
</dbReference>
<sequence>MFDVTDIQVLEQVETGVFWDNHIVCFTLFTENKTFYYNMRTASKQTVVDHDEMNACKEEWDTRLKLKCPFIVKFLTSFQDMDYIYYVTELCKGGYFYQYLRDAKYFSKDIVRFYFAEIVLGIQYLHRKGYMYRLLAPNNIMLCEKGHIKLKYDFLNALGLSEEDYLSKIEYIPIDYIRTEKIDYVSDYWSMGIILYEMLVGRTPFHGRSHRETIQNILNAKLVFPDHVDNVSRDLISKLLERDPAKRLGAKPNDKYVLREHKFFEGMYWNNIYERTIPAPIRVPPFKWYGIKEGRTIRDVFPYRLKSRIVDGFGKTFRYYGTSNDSIEYLW</sequence>
<evidence type="ECO:0000313" key="10">
    <source>
        <dbReference type="EMBL" id="KAF7684370.1"/>
    </source>
</evidence>
<keyword evidence="6" id="KW-0067">ATP-binding</keyword>
<comment type="caution">
    <text evidence="10">The sequence shown here is derived from an EMBL/GenBank/DDBJ whole genome shotgun (WGS) entry which is preliminary data.</text>
</comment>
<evidence type="ECO:0000256" key="5">
    <source>
        <dbReference type="ARBA" id="ARBA00022777"/>
    </source>
</evidence>
<dbReference type="PROSITE" id="PS50011">
    <property type="entry name" value="PROTEIN_KINASE_DOM"/>
    <property type="match status" value="1"/>
</dbReference>
<keyword evidence="11" id="KW-1185">Reference proteome</keyword>
<dbReference type="Proteomes" id="UP001516464">
    <property type="component" value="Unassembled WGS sequence"/>
</dbReference>
<comment type="catalytic activity">
    <reaction evidence="8">
        <text>L-seryl-[protein] + ATP = O-phospho-L-seryl-[protein] + ADP + H(+)</text>
        <dbReference type="Rhea" id="RHEA:17989"/>
        <dbReference type="Rhea" id="RHEA-COMP:9863"/>
        <dbReference type="Rhea" id="RHEA-COMP:11604"/>
        <dbReference type="ChEBI" id="CHEBI:15378"/>
        <dbReference type="ChEBI" id="CHEBI:29999"/>
        <dbReference type="ChEBI" id="CHEBI:30616"/>
        <dbReference type="ChEBI" id="CHEBI:83421"/>
        <dbReference type="ChEBI" id="CHEBI:456216"/>
        <dbReference type="EC" id="2.7.11.11"/>
    </reaction>
</comment>
<feature type="domain" description="Protein kinase" evidence="9">
    <location>
        <begin position="7"/>
        <end position="264"/>
    </location>
</feature>
<evidence type="ECO:0000256" key="8">
    <source>
        <dbReference type="ARBA" id="ARBA00047454"/>
    </source>
</evidence>
<dbReference type="InterPro" id="IPR011009">
    <property type="entry name" value="Kinase-like_dom_sf"/>
</dbReference>
<evidence type="ECO:0000256" key="7">
    <source>
        <dbReference type="ARBA" id="ARBA00047292"/>
    </source>
</evidence>
<evidence type="ECO:0000256" key="4">
    <source>
        <dbReference type="ARBA" id="ARBA00022741"/>
    </source>
</evidence>
<name>A0ABQ7I1N4_9MICR</name>
<dbReference type="Gene3D" id="1.10.510.10">
    <property type="entry name" value="Transferase(Phosphotransferase) domain 1"/>
    <property type="match status" value="1"/>
</dbReference>
<evidence type="ECO:0000256" key="6">
    <source>
        <dbReference type="ARBA" id="ARBA00022840"/>
    </source>
</evidence>
<dbReference type="SUPFAM" id="SSF56112">
    <property type="entry name" value="Protein kinase-like (PK-like)"/>
    <property type="match status" value="1"/>
</dbReference>
<comment type="catalytic activity">
    <reaction evidence="7">
        <text>L-threonyl-[protein] + ATP = O-phospho-L-threonyl-[protein] + ADP + H(+)</text>
        <dbReference type="Rhea" id="RHEA:46608"/>
        <dbReference type="Rhea" id="RHEA-COMP:11060"/>
        <dbReference type="Rhea" id="RHEA-COMP:11605"/>
        <dbReference type="ChEBI" id="CHEBI:15378"/>
        <dbReference type="ChEBI" id="CHEBI:30013"/>
        <dbReference type="ChEBI" id="CHEBI:30616"/>
        <dbReference type="ChEBI" id="CHEBI:61977"/>
        <dbReference type="ChEBI" id="CHEBI:456216"/>
        <dbReference type="EC" id="2.7.11.11"/>
    </reaction>
</comment>
<dbReference type="EMBL" id="SBIQ01000016">
    <property type="protein sequence ID" value="KAF7684370.1"/>
    <property type="molecule type" value="Genomic_DNA"/>
</dbReference>
<evidence type="ECO:0000256" key="2">
    <source>
        <dbReference type="ARBA" id="ARBA00022527"/>
    </source>
</evidence>
<keyword evidence="5" id="KW-0418">Kinase</keyword>
<protein>
    <recommendedName>
        <fullName evidence="1">cAMP-dependent protein kinase</fullName>
        <ecNumber evidence="1">2.7.11.11</ecNumber>
    </recommendedName>
</protein>
<gene>
    <name evidence="10" type="primary">F47F2.1_1</name>
    <name evidence="10" type="ORF">TCON_0436</name>
</gene>
<evidence type="ECO:0000313" key="11">
    <source>
        <dbReference type="Proteomes" id="UP001516464"/>
    </source>
</evidence>
<keyword evidence="4" id="KW-0547">Nucleotide-binding</keyword>
<organism evidence="10 11">
    <name type="scientific">Astathelohania contejeani</name>
    <dbReference type="NCBI Taxonomy" id="164912"/>
    <lineage>
        <taxon>Eukaryota</taxon>
        <taxon>Fungi</taxon>
        <taxon>Fungi incertae sedis</taxon>
        <taxon>Microsporidia</taxon>
        <taxon>Astathelohaniidae</taxon>
        <taxon>Astathelohania</taxon>
    </lineage>
</organism>
<evidence type="ECO:0000259" key="9">
    <source>
        <dbReference type="PROSITE" id="PS50011"/>
    </source>
</evidence>
<dbReference type="InterPro" id="IPR000719">
    <property type="entry name" value="Prot_kinase_dom"/>
</dbReference>
<keyword evidence="3" id="KW-0808">Transferase</keyword>
<dbReference type="Pfam" id="PF00069">
    <property type="entry name" value="Pkinase"/>
    <property type="match status" value="1"/>
</dbReference>
<dbReference type="EC" id="2.7.11.11" evidence="1"/>
<keyword evidence="2" id="KW-0723">Serine/threonine-protein kinase</keyword>